<evidence type="ECO:0000256" key="2">
    <source>
        <dbReference type="ARBA" id="ARBA00022490"/>
    </source>
</evidence>
<dbReference type="OrthoDB" id="1424894at2759"/>
<gene>
    <name evidence="6" type="primary">LOC111009395</name>
</gene>
<dbReference type="InterPro" id="IPR001202">
    <property type="entry name" value="WW_dom"/>
</dbReference>
<evidence type="ECO:0000313" key="6">
    <source>
        <dbReference type="RefSeq" id="XP_022138158.1"/>
    </source>
</evidence>
<evidence type="ECO:0000313" key="5">
    <source>
        <dbReference type="Proteomes" id="UP000504603"/>
    </source>
</evidence>
<accession>A0A6J1CC88</accession>
<evidence type="ECO:0000259" key="4">
    <source>
        <dbReference type="PROSITE" id="PS50020"/>
    </source>
</evidence>
<dbReference type="PANTHER" id="PTHR14791:SF42">
    <property type="entry name" value="F16L1.2 PROTEIN"/>
    <property type="match status" value="1"/>
</dbReference>
<proteinExistence type="predicted"/>
<protein>
    <submittedName>
        <fullName evidence="6">Uncharacterized protein LOC111009395</fullName>
    </submittedName>
</protein>
<keyword evidence="2" id="KW-0963">Cytoplasm</keyword>
<dbReference type="SUPFAM" id="SSF51045">
    <property type="entry name" value="WW domain"/>
    <property type="match status" value="1"/>
</dbReference>
<name>A0A6J1CC88_MOMCH</name>
<evidence type="ECO:0000256" key="1">
    <source>
        <dbReference type="ARBA" id="ARBA00004496"/>
    </source>
</evidence>
<dbReference type="PROSITE" id="PS50020">
    <property type="entry name" value="WW_DOMAIN_2"/>
    <property type="match status" value="1"/>
</dbReference>
<keyword evidence="5" id="KW-1185">Reference proteome</keyword>
<dbReference type="PANTHER" id="PTHR14791">
    <property type="entry name" value="BOMB/KIRA PROTEINS"/>
    <property type="match status" value="1"/>
</dbReference>
<reference evidence="6" key="1">
    <citation type="submission" date="2025-08" db="UniProtKB">
        <authorList>
            <consortium name="RefSeq"/>
        </authorList>
    </citation>
    <scope>IDENTIFICATION</scope>
    <source>
        <strain evidence="6">OHB3-1</strain>
    </source>
</reference>
<comment type="subcellular location">
    <subcellularLocation>
        <location evidence="1">Cytoplasm</location>
    </subcellularLocation>
</comment>
<feature type="domain" description="WW" evidence="4">
    <location>
        <begin position="27"/>
        <end position="61"/>
    </location>
</feature>
<dbReference type="GO" id="GO:0005737">
    <property type="term" value="C:cytoplasm"/>
    <property type="evidence" value="ECO:0007669"/>
    <property type="project" value="UniProtKB-SubCell"/>
</dbReference>
<feature type="region of interest" description="Disordered" evidence="3">
    <location>
        <begin position="50"/>
        <end position="76"/>
    </location>
</feature>
<dbReference type="GeneID" id="111009395"/>
<dbReference type="InterPro" id="IPR036020">
    <property type="entry name" value="WW_dom_sf"/>
</dbReference>
<dbReference type="AlphaFoldDB" id="A0A6J1CC88"/>
<dbReference type="RefSeq" id="XP_022138158.1">
    <property type="nucleotide sequence ID" value="XM_022282466.1"/>
</dbReference>
<evidence type="ECO:0000256" key="3">
    <source>
        <dbReference type="SAM" id="MobiDB-lite"/>
    </source>
</evidence>
<organism evidence="5 6">
    <name type="scientific">Momordica charantia</name>
    <name type="common">Bitter gourd</name>
    <name type="synonym">Balsam pear</name>
    <dbReference type="NCBI Taxonomy" id="3673"/>
    <lineage>
        <taxon>Eukaryota</taxon>
        <taxon>Viridiplantae</taxon>
        <taxon>Streptophyta</taxon>
        <taxon>Embryophyta</taxon>
        <taxon>Tracheophyta</taxon>
        <taxon>Spermatophyta</taxon>
        <taxon>Magnoliopsida</taxon>
        <taxon>eudicotyledons</taxon>
        <taxon>Gunneridae</taxon>
        <taxon>Pentapetalae</taxon>
        <taxon>rosids</taxon>
        <taxon>fabids</taxon>
        <taxon>Cucurbitales</taxon>
        <taxon>Cucurbitaceae</taxon>
        <taxon>Momordiceae</taxon>
        <taxon>Momordica</taxon>
    </lineage>
</organism>
<sequence length="191" mass="21856">MKRKWEDCPQAENIDQFPPDIELHLETPLPLEWQRCLDIQSGQIHFYNTKTRKRSFKDPRRPDQPRSSPGEDDPLSLDLELNLNCQSKKKSDGVIMSGLGRGSIHGPSWLRLEREEQAEMVARVCMQCHLLVMVLKSSPTCPNCKFIHPIPTDLQIIPPTTTTTTLFIASHPTKDQTQSLKRFSNAIQNKV</sequence>
<dbReference type="KEGG" id="mcha:111009395"/>
<dbReference type="Proteomes" id="UP000504603">
    <property type="component" value="Unplaced"/>
</dbReference>
<dbReference type="Gene3D" id="2.20.70.10">
    <property type="match status" value="1"/>
</dbReference>
<dbReference type="InterPro" id="IPR051105">
    <property type="entry name" value="WWC/KIBRA_Hippo_Reg"/>
</dbReference>